<dbReference type="AlphaFoldDB" id="A0A834SN37"/>
<proteinExistence type="predicted"/>
<evidence type="ECO:0000256" key="1">
    <source>
        <dbReference type="SAM" id="MobiDB-lite"/>
    </source>
</evidence>
<accession>A0A834SN37</accession>
<feature type="region of interest" description="Disordered" evidence="1">
    <location>
        <begin position="1"/>
        <end position="44"/>
    </location>
</feature>
<sequence length="44" mass="4990">MNVGVPGREDRCRISDIEPPHDWPGSMVASEHDGGDRRVQRRAF</sequence>
<protein>
    <submittedName>
        <fullName evidence="2">Uncharacterized protein</fullName>
    </submittedName>
</protein>
<evidence type="ECO:0000313" key="2">
    <source>
        <dbReference type="EMBL" id="KAF7805575.1"/>
    </source>
</evidence>
<gene>
    <name evidence="2" type="ORF">G2W53_037736</name>
</gene>
<organism evidence="2 3">
    <name type="scientific">Senna tora</name>
    <dbReference type="NCBI Taxonomy" id="362788"/>
    <lineage>
        <taxon>Eukaryota</taxon>
        <taxon>Viridiplantae</taxon>
        <taxon>Streptophyta</taxon>
        <taxon>Embryophyta</taxon>
        <taxon>Tracheophyta</taxon>
        <taxon>Spermatophyta</taxon>
        <taxon>Magnoliopsida</taxon>
        <taxon>eudicotyledons</taxon>
        <taxon>Gunneridae</taxon>
        <taxon>Pentapetalae</taxon>
        <taxon>rosids</taxon>
        <taxon>fabids</taxon>
        <taxon>Fabales</taxon>
        <taxon>Fabaceae</taxon>
        <taxon>Caesalpinioideae</taxon>
        <taxon>Cassia clade</taxon>
        <taxon>Senna</taxon>
    </lineage>
</organism>
<dbReference type="Proteomes" id="UP000634136">
    <property type="component" value="Unassembled WGS sequence"/>
</dbReference>
<feature type="compositionally biased region" description="Basic and acidic residues" evidence="1">
    <location>
        <begin position="7"/>
        <end position="21"/>
    </location>
</feature>
<evidence type="ECO:0000313" key="3">
    <source>
        <dbReference type="Proteomes" id="UP000634136"/>
    </source>
</evidence>
<reference evidence="2" key="1">
    <citation type="submission" date="2020-09" db="EMBL/GenBank/DDBJ databases">
        <title>Genome-Enabled Discovery of Anthraquinone Biosynthesis in Senna tora.</title>
        <authorList>
            <person name="Kang S.-H."/>
            <person name="Pandey R.P."/>
            <person name="Lee C.-M."/>
            <person name="Sim J.-S."/>
            <person name="Jeong J.-T."/>
            <person name="Choi B.-S."/>
            <person name="Jung M."/>
            <person name="Ginzburg D."/>
            <person name="Zhao K."/>
            <person name="Won S.Y."/>
            <person name="Oh T.-J."/>
            <person name="Yu Y."/>
            <person name="Kim N.-H."/>
            <person name="Lee O.R."/>
            <person name="Lee T.-H."/>
            <person name="Bashyal P."/>
            <person name="Kim T.-S."/>
            <person name="Lee W.-H."/>
            <person name="Kawkins C."/>
            <person name="Kim C.-K."/>
            <person name="Kim J.S."/>
            <person name="Ahn B.O."/>
            <person name="Rhee S.Y."/>
            <person name="Sohng J.K."/>
        </authorList>
    </citation>
    <scope>NUCLEOTIDE SEQUENCE</scope>
    <source>
        <tissue evidence="2">Leaf</tissue>
    </source>
</reference>
<dbReference type="EMBL" id="JAAIUW010000012">
    <property type="protein sequence ID" value="KAF7805575.1"/>
    <property type="molecule type" value="Genomic_DNA"/>
</dbReference>
<name>A0A834SN37_9FABA</name>
<comment type="caution">
    <text evidence="2">The sequence shown here is derived from an EMBL/GenBank/DDBJ whole genome shotgun (WGS) entry which is preliminary data.</text>
</comment>
<keyword evidence="3" id="KW-1185">Reference proteome</keyword>